<evidence type="ECO:0000313" key="5">
    <source>
        <dbReference type="Proteomes" id="UP000051131"/>
    </source>
</evidence>
<keyword evidence="2" id="KW-0472">Membrane</keyword>
<reference evidence="4 5" key="1">
    <citation type="journal article" date="2015" name="Genome Announc.">
        <title>Expanding the biotechnology potential of lactobacilli through comparative genomics of 213 strains and associated genera.</title>
        <authorList>
            <person name="Sun Z."/>
            <person name="Harris H.M."/>
            <person name="McCann A."/>
            <person name="Guo C."/>
            <person name="Argimon S."/>
            <person name="Zhang W."/>
            <person name="Yang X."/>
            <person name="Jeffery I.B."/>
            <person name="Cooney J.C."/>
            <person name="Kagawa T.F."/>
            <person name="Liu W."/>
            <person name="Song Y."/>
            <person name="Salvetti E."/>
            <person name="Wrobel A."/>
            <person name="Rasinkangas P."/>
            <person name="Parkhill J."/>
            <person name="Rea M.C."/>
            <person name="O'Sullivan O."/>
            <person name="Ritari J."/>
            <person name="Douillard F.P."/>
            <person name="Paul Ross R."/>
            <person name="Yang R."/>
            <person name="Briner A.E."/>
            <person name="Felis G.E."/>
            <person name="de Vos W.M."/>
            <person name="Barrangou R."/>
            <person name="Klaenhammer T.R."/>
            <person name="Caufield P.W."/>
            <person name="Cui Y."/>
            <person name="Zhang H."/>
            <person name="O'Toole P.W."/>
        </authorList>
    </citation>
    <scope>NUCLEOTIDE SEQUENCE [LARGE SCALE GENOMIC DNA]</scope>
    <source>
        <strain evidence="4 5">DSM 21116</strain>
    </source>
</reference>
<dbReference type="RefSeq" id="WP_057829556.1">
    <property type="nucleotide sequence ID" value="NZ_AYZE01000015.1"/>
</dbReference>
<dbReference type="PROSITE" id="PS50943">
    <property type="entry name" value="HTH_CROC1"/>
    <property type="match status" value="1"/>
</dbReference>
<name>A0A0R2CFL2_9LACO</name>
<protein>
    <submittedName>
        <fullName evidence="4">XRE family transcriptional regulator</fullName>
    </submittedName>
</protein>
<dbReference type="InterPro" id="IPR010982">
    <property type="entry name" value="Lambda_DNA-bd_dom_sf"/>
</dbReference>
<dbReference type="Gene3D" id="1.10.260.40">
    <property type="entry name" value="lambda repressor-like DNA-binding domains"/>
    <property type="match status" value="1"/>
</dbReference>
<dbReference type="SUPFAM" id="SSF47413">
    <property type="entry name" value="lambda repressor-like DNA-binding domains"/>
    <property type="match status" value="1"/>
</dbReference>
<evidence type="ECO:0000256" key="1">
    <source>
        <dbReference type="ARBA" id="ARBA00023125"/>
    </source>
</evidence>
<dbReference type="OrthoDB" id="9805856at2"/>
<sequence length="234" mass="27209">MQFANVLRKKRKELHLTQQQVADQLHVTRQTLSRWENNLSYPNLDTLVNLSEFLGIPLDILLKGAGNPMVNKISQDVRDKSKYKRFLLVVLAIFVLIFLWLSVLGYGRATQNEWIDRANPFLRIEYGYAVLPNKVPEKKGKVTIVNSNSKRVDAFVSDDPFGSGSWLKFYTGQYNAKHRWALIAHKGSYVSNIRLVSRRQIPIVMREQAGNQYVSYDAHAEKRITKRFPWWPFN</sequence>
<organism evidence="4 5">
    <name type="scientific">Liquorilactobacillus cacaonum DSM 21116</name>
    <dbReference type="NCBI Taxonomy" id="1423729"/>
    <lineage>
        <taxon>Bacteria</taxon>
        <taxon>Bacillati</taxon>
        <taxon>Bacillota</taxon>
        <taxon>Bacilli</taxon>
        <taxon>Lactobacillales</taxon>
        <taxon>Lactobacillaceae</taxon>
        <taxon>Liquorilactobacillus</taxon>
    </lineage>
</organism>
<keyword evidence="2" id="KW-0812">Transmembrane</keyword>
<gene>
    <name evidence="4" type="ORF">FC80_GL001344</name>
</gene>
<dbReference type="PANTHER" id="PTHR46558:SF4">
    <property type="entry name" value="DNA-BIDING PHAGE PROTEIN"/>
    <property type="match status" value="1"/>
</dbReference>
<proteinExistence type="predicted"/>
<evidence type="ECO:0000256" key="2">
    <source>
        <dbReference type="SAM" id="Phobius"/>
    </source>
</evidence>
<dbReference type="Pfam" id="PF01381">
    <property type="entry name" value="HTH_3"/>
    <property type="match status" value="1"/>
</dbReference>
<dbReference type="STRING" id="1423729.FC80_GL001344"/>
<keyword evidence="1" id="KW-0238">DNA-binding</keyword>
<dbReference type="Proteomes" id="UP000051131">
    <property type="component" value="Unassembled WGS sequence"/>
</dbReference>
<dbReference type="EMBL" id="AYZE01000015">
    <property type="protein sequence ID" value="KRM90440.1"/>
    <property type="molecule type" value="Genomic_DNA"/>
</dbReference>
<dbReference type="GO" id="GO:0003677">
    <property type="term" value="F:DNA binding"/>
    <property type="evidence" value="ECO:0007669"/>
    <property type="project" value="UniProtKB-KW"/>
</dbReference>
<feature type="transmembrane region" description="Helical" evidence="2">
    <location>
        <begin position="86"/>
        <end position="107"/>
    </location>
</feature>
<dbReference type="SMART" id="SM00530">
    <property type="entry name" value="HTH_XRE"/>
    <property type="match status" value="1"/>
</dbReference>
<keyword evidence="5" id="KW-1185">Reference proteome</keyword>
<dbReference type="AlphaFoldDB" id="A0A0R2CFL2"/>
<dbReference type="InterPro" id="IPR001387">
    <property type="entry name" value="Cro/C1-type_HTH"/>
</dbReference>
<evidence type="ECO:0000313" key="4">
    <source>
        <dbReference type="EMBL" id="KRM90440.1"/>
    </source>
</evidence>
<dbReference type="PATRIC" id="fig|1423729.3.peg.1365"/>
<dbReference type="PANTHER" id="PTHR46558">
    <property type="entry name" value="TRACRIPTIONAL REGULATORY PROTEIN-RELATED-RELATED"/>
    <property type="match status" value="1"/>
</dbReference>
<comment type="caution">
    <text evidence="4">The sequence shown here is derived from an EMBL/GenBank/DDBJ whole genome shotgun (WGS) entry which is preliminary data.</text>
</comment>
<dbReference type="CDD" id="cd00093">
    <property type="entry name" value="HTH_XRE"/>
    <property type="match status" value="1"/>
</dbReference>
<accession>A0A0R2CFL2</accession>
<keyword evidence="2" id="KW-1133">Transmembrane helix</keyword>
<feature type="domain" description="HTH cro/C1-type" evidence="3">
    <location>
        <begin position="7"/>
        <end position="61"/>
    </location>
</feature>
<evidence type="ECO:0000259" key="3">
    <source>
        <dbReference type="PROSITE" id="PS50943"/>
    </source>
</evidence>